<dbReference type="PROSITE" id="PS50160">
    <property type="entry name" value="DNA_LIGASE_A3"/>
    <property type="match status" value="1"/>
</dbReference>
<evidence type="ECO:0000313" key="6">
    <source>
        <dbReference type="Proteomes" id="UP000600946"/>
    </source>
</evidence>
<name>A0ABQ3AVL3_9ACTN</name>
<proteinExistence type="inferred from homology"/>
<dbReference type="Gene3D" id="3.30.470.30">
    <property type="entry name" value="DNA ligase/mRNA capping enzyme"/>
    <property type="match status" value="1"/>
</dbReference>
<evidence type="ECO:0000256" key="2">
    <source>
        <dbReference type="ARBA" id="ARBA00022598"/>
    </source>
</evidence>
<dbReference type="GeneID" id="96295294"/>
<dbReference type="Gene3D" id="3.30.1490.70">
    <property type="match status" value="1"/>
</dbReference>
<keyword evidence="2 5" id="KW-0436">Ligase</keyword>
<comment type="caution">
    <text evidence="5">The sequence shown here is derived from an EMBL/GenBank/DDBJ whole genome shotgun (WGS) entry which is preliminary data.</text>
</comment>
<accession>A0ABQ3AVL3</accession>
<comment type="similarity">
    <text evidence="1">Belongs to the ATP-dependent DNA ligase family.</text>
</comment>
<evidence type="ECO:0000256" key="3">
    <source>
        <dbReference type="SAM" id="MobiDB-lite"/>
    </source>
</evidence>
<gene>
    <name evidence="5" type="ORF">GCM10010326_74510</name>
</gene>
<dbReference type="PANTHER" id="PTHR45674">
    <property type="entry name" value="DNA LIGASE 1/3 FAMILY MEMBER"/>
    <property type="match status" value="1"/>
</dbReference>
<evidence type="ECO:0000259" key="4">
    <source>
        <dbReference type="PROSITE" id="PS50160"/>
    </source>
</evidence>
<dbReference type="Proteomes" id="UP000600946">
    <property type="component" value="Unassembled WGS sequence"/>
</dbReference>
<dbReference type="InterPro" id="IPR050191">
    <property type="entry name" value="ATP-dep_DNA_ligase"/>
</dbReference>
<dbReference type="Pfam" id="PF01068">
    <property type="entry name" value="DNA_ligase_A_M"/>
    <property type="match status" value="1"/>
</dbReference>
<sequence length="304" mass="33563">MSADRDPGPAGVALRPPVDVMRPRPADEIPAPGSTPGGLQYSLKLDGFRALAFVLDGGKVFLQSRSRRDLSREFPEIAAYLRGHLPPGVVLDGELCAYREGRLSFTDLLRSHGDRERSGVPVSYIAFDLLAVPGRDVRALPLRDRWELLGTALRDVGPPVQRVLATRDEDTAHVWFRDLRAVGVEGIVAKALDSPYRAGGTRAWRKIRHSDTRDGTLLGVFGPPPRPRALLVRLPDERTVQTSPRLTPLQARQVGELVHDRLGAQEDHPDFGPVRMLTEPLLVELREAAGRQEGARFVRVRSEG</sequence>
<dbReference type="EMBL" id="BMUU01000021">
    <property type="protein sequence ID" value="GGY69237.1"/>
    <property type="molecule type" value="Genomic_DNA"/>
</dbReference>
<feature type="region of interest" description="Disordered" evidence="3">
    <location>
        <begin position="1"/>
        <end position="36"/>
    </location>
</feature>
<feature type="domain" description="ATP-dependent DNA ligase family profile" evidence="4">
    <location>
        <begin position="115"/>
        <end position="208"/>
    </location>
</feature>
<protein>
    <submittedName>
        <fullName evidence="5">DNA ligase</fullName>
    </submittedName>
</protein>
<dbReference type="PANTHER" id="PTHR45674:SF4">
    <property type="entry name" value="DNA LIGASE 1"/>
    <property type="match status" value="1"/>
</dbReference>
<organism evidence="5 6">
    <name type="scientific">Streptomyces xanthochromogenes</name>
    <dbReference type="NCBI Taxonomy" id="67384"/>
    <lineage>
        <taxon>Bacteria</taxon>
        <taxon>Bacillati</taxon>
        <taxon>Actinomycetota</taxon>
        <taxon>Actinomycetes</taxon>
        <taxon>Kitasatosporales</taxon>
        <taxon>Streptomycetaceae</taxon>
        <taxon>Streptomyces</taxon>
    </lineage>
</organism>
<dbReference type="InterPro" id="IPR012310">
    <property type="entry name" value="DNA_ligase_ATP-dep_cent"/>
</dbReference>
<dbReference type="InterPro" id="IPR044119">
    <property type="entry name" value="Adenylation_LigC-like"/>
</dbReference>
<reference evidence="6" key="1">
    <citation type="journal article" date="2019" name="Int. J. Syst. Evol. Microbiol.">
        <title>The Global Catalogue of Microorganisms (GCM) 10K type strain sequencing project: providing services to taxonomists for standard genome sequencing and annotation.</title>
        <authorList>
            <consortium name="The Broad Institute Genomics Platform"/>
            <consortium name="The Broad Institute Genome Sequencing Center for Infectious Disease"/>
            <person name="Wu L."/>
            <person name="Ma J."/>
        </authorList>
    </citation>
    <scope>NUCLEOTIDE SEQUENCE [LARGE SCALE GENOMIC DNA]</scope>
    <source>
        <strain evidence="6">JCM 4594</strain>
    </source>
</reference>
<evidence type="ECO:0000256" key="1">
    <source>
        <dbReference type="ARBA" id="ARBA00007572"/>
    </source>
</evidence>
<keyword evidence="6" id="KW-1185">Reference proteome</keyword>
<dbReference type="CDD" id="cd07905">
    <property type="entry name" value="Adenylation_DNA_ligase_LigC"/>
    <property type="match status" value="1"/>
</dbReference>
<evidence type="ECO:0000313" key="5">
    <source>
        <dbReference type="EMBL" id="GGY69237.1"/>
    </source>
</evidence>
<dbReference type="RefSeq" id="WP_190029430.1">
    <property type="nucleotide sequence ID" value="NZ_BMUU01000021.1"/>
</dbReference>
<dbReference type="SUPFAM" id="SSF56091">
    <property type="entry name" value="DNA ligase/mRNA capping enzyme, catalytic domain"/>
    <property type="match status" value="1"/>
</dbReference>
<dbReference type="GO" id="GO:0016874">
    <property type="term" value="F:ligase activity"/>
    <property type="evidence" value="ECO:0007669"/>
    <property type="project" value="UniProtKB-KW"/>
</dbReference>